<evidence type="ECO:0000313" key="1">
    <source>
        <dbReference type="EMBL" id="VDP44706.1"/>
    </source>
</evidence>
<accession>A0A183GNW4</accession>
<protein>
    <submittedName>
        <fullName evidence="3">Transposase</fullName>
    </submittedName>
</protein>
<accession>A0A3P8HMR2</accession>
<dbReference type="AlphaFoldDB" id="A0A183GNW4"/>
<dbReference type="WBParaSite" id="HPBE_0002438401-mRNA-1">
    <property type="protein sequence ID" value="HPBE_0002438401-mRNA-1"/>
    <property type="gene ID" value="HPBE_0002438401"/>
</dbReference>
<evidence type="ECO:0000313" key="3">
    <source>
        <dbReference type="WBParaSite" id="HPBE_0002438401-mRNA-1"/>
    </source>
</evidence>
<name>A0A183GNW4_HELPZ</name>
<keyword evidence="2" id="KW-1185">Reference proteome</keyword>
<evidence type="ECO:0000313" key="2">
    <source>
        <dbReference type="Proteomes" id="UP000050761"/>
    </source>
</evidence>
<reference evidence="3" key="2">
    <citation type="submission" date="2019-09" db="UniProtKB">
        <authorList>
            <consortium name="WormBaseParasite"/>
        </authorList>
    </citation>
    <scope>IDENTIFICATION</scope>
</reference>
<organism evidence="2 3">
    <name type="scientific">Heligmosomoides polygyrus</name>
    <name type="common">Parasitic roundworm</name>
    <dbReference type="NCBI Taxonomy" id="6339"/>
    <lineage>
        <taxon>Eukaryota</taxon>
        <taxon>Metazoa</taxon>
        <taxon>Ecdysozoa</taxon>
        <taxon>Nematoda</taxon>
        <taxon>Chromadorea</taxon>
        <taxon>Rhabditida</taxon>
        <taxon>Rhabditina</taxon>
        <taxon>Rhabditomorpha</taxon>
        <taxon>Strongyloidea</taxon>
        <taxon>Heligmosomidae</taxon>
        <taxon>Heligmosomoides</taxon>
    </lineage>
</organism>
<dbReference type="EMBL" id="UZAH01036269">
    <property type="protein sequence ID" value="VDP44706.1"/>
    <property type="molecule type" value="Genomic_DNA"/>
</dbReference>
<proteinExistence type="predicted"/>
<reference evidence="1 2" key="1">
    <citation type="submission" date="2018-11" db="EMBL/GenBank/DDBJ databases">
        <authorList>
            <consortium name="Pathogen Informatics"/>
        </authorList>
    </citation>
    <scope>NUCLEOTIDE SEQUENCE [LARGE SCALE GENOMIC DNA]</scope>
</reference>
<sequence length="127" mass="14199">MNGISGATARDGTTLIRGKLDDIPGTSIENSLKDFHGVRKKANWTVTSAVRRAALLQSRDRRTLLPALGHFLLSNNLIEKLCRPVSKAPALRLSQEMQRNSRIVKFNIREFRDVVVASLRSPLTIHQ</sequence>
<dbReference type="Proteomes" id="UP000050761">
    <property type="component" value="Unassembled WGS sequence"/>
</dbReference>
<gene>
    <name evidence="1" type="ORF">HPBE_LOCUS24383</name>
</gene>